<keyword evidence="5 7" id="KW-0687">Ribonucleoprotein</keyword>
<dbReference type="NCBIfam" id="TIGR01017">
    <property type="entry name" value="rpsD_bact"/>
    <property type="match status" value="1"/>
</dbReference>
<comment type="caution">
    <text evidence="11">The sequence shown here is derived from an EMBL/GenBank/DDBJ whole genome shotgun (WGS) entry which is preliminary data.</text>
</comment>
<gene>
    <name evidence="7" type="primary">rpsD</name>
    <name evidence="11" type="ORF">A3C25_03465</name>
</gene>
<dbReference type="InterPro" id="IPR005709">
    <property type="entry name" value="Ribosomal_uS4_bac-type"/>
</dbReference>
<dbReference type="Gene3D" id="3.10.290.10">
    <property type="entry name" value="RNA-binding S4 domain"/>
    <property type="match status" value="1"/>
</dbReference>
<dbReference type="CDD" id="cd00165">
    <property type="entry name" value="S4"/>
    <property type="match status" value="1"/>
</dbReference>
<dbReference type="PANTHER" id="PTHR11831">
    <property type="entry name" value="30S 40S RIBOSOMAL PROTEIN"/>
    <property type="match status" value="1"/>
</dbReference>
<dbReference type="NCBIfam" id="NF003717">
    <property type="entry name" value="PRK05327.1"/>
    <property type="match status" value="1"/>
</dbReference>
<dbReference type="PROSITE" id="PS00632">
    <property type="entry name" value="RIBOSOMAL_S4"/>
    <property type="match status" value="1"/>
</dbReference>
<dbReference type="PROSITE" id="PS50889">
    <property type="entry name" value="S4"/>
    <property type="match status" value="1"/>
</dbReference>
<dbReference type="InterPro" id="IPR022801">
    <property type="entry name" value="Ribosomal_uS4"/>
</dbReference>
<dbReference type="Proteomes" id="UP000177913">
    <property type="component" value="Unassembled WGS sequence"/>
</dbReference>
<dbReference type="Pfam" id="PF01479">
    <property type="entry name" value="S4"/>
    <property type="match status" value="1"/>
</dbReference>
<evidence type="ECO:0000256" key="6">
    <source>
        <dbReference type="ARBA" id="ARBA00035254"/>
    </source>
</evidence>
<dbReference type="PANTHER" id="PTHR11831:SF4">
    <property type="entry name" value="SMALL RIBOSOMAL SUBUNIT PROTEIN US4M"/>
    <property type="match status" value="1"/>
</dbReference>
<dbReference type="GO" id="GO:0003735">
    <property type="term" value="F:structural constituent of ribosome"/>
    <property type="evidence" value="ECO:0007669"/>
    <property type="project" value="InterPro"/>
</dbReference>
<comment type="similarity">
    <text evidence="1 7 8">Belongs to the universal ribosomal protein uS4 family.</text>
</comment>
<dbReference type="GO" id="GO:0019843">
    <property type="term" value="F:rRNA binding"/>
    <property type="evidence" value="ECO:0007669"/>
    <property type="project" value="UniProtKB-UniRule"/>
</dbReference>
<proteinExistence type="inferred from homology"/>
<dbReference type="FunFam" id="3.10.290.10:FF:000001">
    <property type="entry name" value="30S ribosomal protein S4"/>
    <property type="match status" value="1"/>
</dbReference>
<reference evidence="11 12" key="1">
    <citation type="journal article" date="2016" name="Nat. Commun.">
        <title>Thousands of microbial genomes shed light on interconnected biogeochemical processes in an aquifer system.</title>
        <authorList>
            <person name="Anantharaman K."/>
            <person name="Brown C.T."/>
            <person name="Hug L.A."/>
            <person name="Sharon I."/>
            <person name="Castelle C.J."/>
            <person name="Probst A.J."/>
            <person name="Thomas B.C."/>
            <person name="Singh A."/>
            <person name="Wilkins M.J."/>
            <person name="Karaoz U."/>
            <person name="Brodie E.L."/>
            <person name="Williams K.H."/>
            <person name="Hubbard S.S."/>
            <person name="Banfield J.F."/>
        </authorList>
    </citation>
    <scope>NUCLEOTIDE SEQUENCE [LARGE SCALE GENOMIC DNA]</scope>
</reference>
<sequence length="206" mass="23921">MRYTGPRNRIARREGIDLGLKTPGSKSHANLLKRINVFPGQQGARKRRKISDHAKQLREKQKLRYLFMVSERQLKKYFKEAVTKKGNTALYLGKFLEKRLDNLIYRAGLVPTRASARQLVSHGHIKVNDKVISIPSFQAKKGDIITFSKDNVIKIPYIEKMLQNKDVIMPSWIERKATICKMVYEPTSEEISKQISLRLVIEHYSR</sequence>
<evidence type="ECO:0000256" key="2">
    <source>
        <dbReference type="ARBA" id="ARBA00022730"/>
    </source>
</evidence>
<protein>
    <recommendedName>
        <fullName evidence="6 7">Small ribosomal subunit protein uS4</fullName>
    </recommendedName>
</protein>
<evidence type="ECO:0000256" key="7">
    <source>
        <dbReference type="HAMAP-Rule" id="MF_01306"/>
    </source>
</evidence>
<keyword evidence="2 7" id="KW-0699">rRNA-binding</keyword>
<dbReference type="GO" id="GO:0042274">
    <property type="term" value="P:ribosomal small subunit biogenesis"/>
    <property type="evidence" value="ECO:0007669"/>
    <property type="project" value="TreeGrafter"/>
</dbReference>
<organism evidence="11 12">
    <name type="scientific">Candidatus Roizmanbacteria bacterium RIFCSPHIGHO2_02_FULL_38_11</name>
    <dbReference type="NCBI Taxonomy" id="1802039"/>
    <lineage>
        <taxon>Bacteria</taxon>
        <taxon>Candidatus Roizmaniibacteriota</taxon>
    </lineage>
</organism>
<keyword evidence="4 7" id="KW-0689">Ribosomal protein</keyword>
<dbReference type="InterPro" id="IPR018079">
    <property type="entry name" value="Ribosomal_uS4_CS"/>
</dbReference>
<evidence type="ECO:0000256" key="8">
    <source>
        <dbReference type="RuleBase" id="RU003699"/>
    </source>
</evidence>
<dbReference type="AlphaFoldDB" id="A0A1F7H2K1"/>
<dbReference type="SMART" id="SM00363">
    <property type="entry name" value="S4"/>
    <property type="match status" value="1"/>
</dbReference>
<dbReference type="InterPro" id="IPR001912">
    <property type="entry name" value="Ribosomal_uS4_N"/>
</dbReference>
<evidence type="ECO:0000259" key="10">
    <source>
        <dbReference type="SMART" id="SM01390"/>
    </source>
</evidence>
<evidence type="ECO:0000313" key="12">
    <source>
        <dbReference type="Proteomes" id="UP000177913"/>
    </source>
</evidence>
<name>A0A1F7H2K1_9BACT</name>
<comment type="function">
    <text evidence="7">With S5 and S12 plays an important role in translational accuracy.</text>
</comment>
<feature type="domain" description="Small ribosomal subunit protein uS4 N-terminal" evidence="10">
    <location>
        <begin position="2"/>
        <end position="97"/>
    </location>
</feature>
<dbReference type="SUPFAM" id="SSF55174">
    <property type="entry name" value="Alpha-L RNA-binding motif"/>
    <property type="match status" value="1"/>
</dbReference>
<dbReference type="InterPro" id="IPR036986">
    <property type="entry name" value="S4_RNA-bd_sf"/>
</dbReference>
<evidence type="ECO:0000256" key="1">
    <source>
        <dbReference type="ARBA" id="ARBA00007465"/>
    </source>
</evidence>
<keyword evidence="3 7" id="KW-0694">RNA-binding</keyword>
<dbReference type="HAMAP" id="MF_01306_B">
    <property type="entry name" value="Ribosomal_uS4_B"/>
    <property type="match status" value="1"/>
</dbReference>
<evidence type="ECO:0000256" key="4">
    <source>
        <dbReference type="ARBA" id="ARBA00022980"/>
    </source>
</evidence>
<dbReference type="Gene3D" id="1.10.1050.10">
    <property type="entry name" value="Ribosomal Protein S4 Delta 41, Chain A, domain 1"/>
    <property type="match status" value="1"/>
</dbReference>
<dbReference type="InterPro" id="IPR002942">
    <property type="entry name" value="S4_RNA-bd"/>
</dbReference>
<comment type="function">
    <text evidence="7">One of the primary rRNA binding proteins, it binds directly to 16S rRNA where it nucleates assembly of the body of the 30S subunit.</text>
</comment>
<comment type="subunit">
    <text evidence="7">Part of the 30S ribosomal subunit. Contacts protein S5. The interaction surface between S4 and S5 is involved in control of translational fidelity.</text>
</comment>
<dbReference type="EMBL" id="MFZO01000019">
    <property type="protein sequence ID" value="OGK25086.1"/>
    <property type="molecule type" value="Genomic_DNA"/>
</dbReference>
<dbReference type="GO" id="GO:0015935">
    <property type="term" value="C:small ribosomal subunit"/>
    <property type="evidence" value="ECO:0007669"/>
    <property type="project" value="InterPro"/>
</dbReference>
<dbReference type="GO" id="GO:0006412">
    <property type="term" value="P:translation"/>
    <property type="evidence" value="ECO:0007669"/>
    <property type="project" value="UniProtKB-UniRule"/>
</dbReference>
<dbReference type="SMART" id="SM01390">
    <property type="entry name" value="Ribosomal_S4"/>
    <property type="match status" value="1"/>
</dbReference>
<evidence type="ECO:0000256" key="5">
    <source>
        <dbReference type="ARBA" id="ARBA00023274"/>
    </source>
</evidence>
<dbReference type="Pfam" id="PF00163">
    <property type="entry name" value="Ribosomal_S4"/>
    <property type="match status" value="1"/>
</dbReference>
<evidence type="ECO:0000313" key="11">
    <source>
        <dbReference type="EMBL" id="OGK25086.1"/>
    </source>
</evidence>
<evidence type="ECO:0000259" key="9">
    <source>
        <dbReference type="SMART" id="SM00363"/>
    </source>
</evidence>
<accession>A0A1F7H2K1</accession>
<evidence type="ECO:0000256" key="3">
    <source>
        <dbReference type="ARBA" id="ARBA00022884"/>
    </source>
</evidence>
<feature type="domain" description="RNA-binding S4" evidence="9">
    <location>
        <begin position="98"/>
        <end position="159"/>
    </location>
</feature>